<dbReference type="EMBL" id="BAAANB010000004">
    <property type="protein sequence ID" value="GAA2026601.1"/>
    <property type="molecule type" value="Genomic_DNA"/>
</dbReference>
<proteinExistence type="predicted"/>
<protein>
    <submittedName>
        <fullName evidence="2">Uncharacterized protein</fullName>
    </submittedName>
</protein>
<keyword evidence="1" id="KW-1133">Transmembrane helix</keyword>
<name>A0ABN2U2Z3_9MICO</name>
<accession>A0ABN2U2Z3</accession>
<keyword evidence="1" id="KW-0812">Transmembrane</keyword>
<feature type="transmembrane region" description="Helical" evidence="1">
    <location>
        <begin position="56"/>
        <end position="75"/>
    </location>
</feature>
<dbReference type="Proteomes" id="UP001501285">
    <property type="component" value="Unassembled WGS sequence"/>
</dbReference>
<gene>
    <name evidence="2" type="ORF">GCM10009740_15430</name>
</gene>
<keyword evidence="3" id="KW-1185">Reference proteome</keyword>
<keyword evidence="1" id="KW-0472">Membrane</keyword>
<dbReference type="RefSeq" id="WP_343989687.1">
    <property type="nucleotide sequence ID" value="NZ_BAAANB010000004.1"/>
</dbReference>
<organism evidence="2 3">
    <name type="scientific">Terrabacter terrae</name>
    <dbReference type="NCBI Taxonomy" id="318434"/>
    <lineage>
        <taxon>Bacteria</taxon>
        <taxon>Bacillati</taxon>
        <taxon>Actinomycetota</taxon>
        <taxon>Actinomycetes</taxon>
        <taxon>Micrococcales</taxon>
        <taxon>Intrasporangiaceae</taxon>
        <taxon>Terrabacter</taxon>
    </lineage>
</organism>
<reference evidence="2 3" key="1">
    <citation type="journal article" date="2019" name="Int. J. Syst. Evol. Microbiol.">
        <title>The Global Catalogue of Microorganisms (GCM) 10K type strain sequencing project: providing services to taxonomists for standard genome sequencing and annotation.</title>
        <authorList>
            <consortium name="The Broad Institute Genomics Platform"/>
            <consortium name="The Broad Institute Genome Sequencing Center for Infectious Disease"/>
            <person name="Wu L."/>
            <person name="Ma J."/>
        </authorList>
    </citation>
    <scope>NUCLEOTIDE SEQUENCE [LARGE SCALE GENOMIC DNA]</scope>
    <source>
        <strain evidence="2 3">JCM 14283</strain>
    </source>
</reference>
<evidence type="ECO:0000313" key="2">
    <source>
        <dbReference type="EMBL" id="GAA2026601.1"/>
    </source>
</evidence>
<comment type="caution">
    <text evidence="2">The sequence shown here is derived from an EMBL/GenBank/DDBJ whole genome shotgun (WGS) entry which is preliminary data.</text>
</comment>
<evidence type="ECO:0000256" key="1">
    <source>
        <dbReference type="SAM" id="Phobius"/>
    </source>
</evidence>
<evidence type="ECO:0000313" key="3">
    <source>
        <dbReference type="Proteomes" id="UP001501285"/>
    </source>
</evidence>
<feature type="transmembrane region" description="Helical" evidence="1">
    <location>
        <begin position="29"/>
        <end position="50"/>
    </location>
</feature>
<sequence length="94" mass="9527">MHHEGAVTTTAVPDDRPVRVEQCRLRRPAGWAIVVGALSLPALVVGALALSPDAAYKTATVLGVAGGAFACAWLVGSSGSSHSPSPSGRLSSYD</sequence>